<evidence type="ECO:0000259" key="2">
    <source>
        <dbReference type="Pfam" id="PF13229"/>
    </source>
</evidence>
<keyword evidence="1" id="KW-1133">Transmembrane helix</keyword>
<accession>A0ABV7JLB8</accession>
<dbReference type="Gene3D" id="2.160.20.10">
    <property type="entry name" value="Single-stranded right-handed beta-helix, Pectin lyase-like"/>
    <property type="match status" value="2"/>
</dbReference>
<keyword evidence="1" id="KW-0812">Transmembrane</keyword>
<evidence type="ECO:0000256" key="1">
    <source>
        <dbReference type="SAM" id="Phobius"/>
    </source>
</evidence>
<name>A0ABV7JLB8_9SPHI</name>
<dbReference type="InterPro" id="IPR006626">
    <property type="entry name" value="PbH1"/>
</dbReference>
<dbReference type="InterPro" id="IPR039448">
    <property type="entry name" value="Beta_helix"/>
</dbReference>
<dbReference type="RefSeq" id="WP_379020455.1">
    <property type="nucleotide sequence ID" value="NZ_JBHRTA010000016.1"/>
</dbReference>
<dbReference type="Proteomes" id="UP001595526">
    <property type="component" value="Unassembled WGS sequence"/>
</dbReference>
<evidence type="ECO:0000313" key="4">
    <source>
        <dbReference type="Proteomes" id="UP001595526"/>
    </source>
</evidence>
<dbReference type="EMBL" id="JBHRTA010000016">
    <property type="protein sequence ID" value="MFC3197093.1"/>
    <property type="molecule type" value="Genomic_DNA"/>
</dbReference>
<dbReference type="InterPro" id="IPR011050">
    <property type="entry name" value="Pectin_lyase_fold/virulence"/>
</dbReference>
<organism evidence="3 4">
    <name type="scientific">Parapedobacter deserti</name>
    <dbReference type="NCBI Taxonomy" id="1912957"/>
    <lineage>
        <taxon>Bacteria</taxon>
        <taxon>Pseudomonadati</taxon>
        <taxon>Bacteroidota</taxon>
        <taxon>Sphingobacteriia</taxon>
        <taxon>Sphingobacteriales</taxon>
        <taxon>Sphingobacteriaceae</taxon>
        <taxon>Parapedobacter</taxon>
    </lineage>
</organism>
<proteinExistence type="predicted"/>
<dbReference type="SMART" id="SM00710">
    <property type="entry name" value="PbH1"/>
    <property type="match status" value="9"/>
</dbReference>
<comment type="caution">
    <text evidence="3">The sequence shown here is derived from an EMBL/GenBank/DDBJ whole genome shotgun (WGS) entry which is preliminary data.</text>
</comment>
<dbReference type="InterPro" id="IPR012334">
    <property type="entry name" value="Pectin_lyas_fold"/>
</dbReference>
<evidence type="ECO:0000313" key="3">
    <source>
        <dbReference type="EMBL" id="MFC3197093.1"/>
    </source>
</evidence>
<keyword evidence="1" id="KW-0472">Membrane</keyword>
<protein>
    <submittedName>
        <fullName evidence="3">Right-handed parallel beta-helix repeat-containing protein</fullName>
    </submittedName>
</protein>
<reference evidence="4" key="1">
    <citation type="journal article" date="2019" name="Int. J. Syst. Evol. Microbiol.">
        <title>The Global Catalogue of Microorganisms (GCM) 10K type strain sequencing project: providing services to taxonomists for standard genome sequencing and annotation.</title>
        <authorList>
            <consortium name="The Broad Institute Genomics Platform"/>
            <consortium name="The Broad Institute Genome Sequencing Center for Infectious Disease"/>
            <person name="Wu L."/>
            <person name="Ma J."/>
        </authorList>
    </citation>
    <scope>NUCLEOTIDE SEQUENCE [LARGE SCALE GENOMIC DNA]</scope>
    <source>
        <strain evidence="4">KCTC 52416</strain>
    </source>
</reference>
<dbReference type="SUPFAM" id="SSF51126">
    <property type="entry name" value="Pectin lyase-like"/>
    <property type="match status" value="2"/>
</dbReference>
<gene>
    <name evidence="3" type="ORF">ACFOET_05675</name>
</gene>
<feature type="domain" description="Right handed beta helix" evidence="2">
    <location>
        <begin position="475"/>
        <end position="638"/>
    </location>
</feature>
<feature type="transmembrane region" description="Helical" evidence="1">
    <location>
        <begin position="23"/>
        <end position="41"/>
    </location>
</feature>
<dbReference type="Pfam" id="PF13229">
    <property type="entry name" value="Beta_helix"/>
    <property type="match status" value="1"/>
</dbReference>
<keyword evidence="4" id="KW-1185">Reference proteome</keyword>
<sequence length="656" mass="70675">MEVVSPFKVQLSLVVIEDVMKKVYLYLVVGSLLLIVSFFALNSIVNKQTSTEGIGINKESSLNLDPNPAQIANDPDSGSSSIAVVDSVVILFDSNANDSVRFVLTDSWEDGSSMDIGEVDNIIYIYRNGNYYRRKFDGPVLVSLFGAKGDGKTDDTEAIQKMLDSDYKHIAFEKKTYLVRKNTKLSGFPNNDQPCLLLINKDGTILEGNGATIKVQEHAQGILEVQKSTNVKIRNLNLVGAGNFPKLDGNTGRGEKGTAKEGYYTSGFWGYYKNNSNNTSSQNRGGFSGRFPQFDGQTGGTWGVWNGGYIGNVAYGLLIHNGSHDVVIEGCSAKSFNYVGIGVGHNGDYFPKDLGYKKSTNITFRNCKAESNYSAGFHSMDVEGFILDNSLAINTGHPNASISDKHVDPGYGYTSRGSRKYTNGGVVEGSRFANNRRKGLDVHAGNNITFRNNSVSGSWVGGVFAAWSNKSQPATNIKIVNNAIDNCGGGPGSLGAIYVGASGSESKEFRKLNAIIDNNKITNYSKSGIWVRYGHSVQIRNNKIENSKKGASANLAGILVLGLNENDNAEDVNIVKNTIKDNTSNMPRGIQLSMTRSSTIDANVIDFEKDANVGLYTVKSSGLEVTNNKVSIKGKGTAIAVPASVGKVLSNSGDKN</sequence>